<dbReference type="KEGG" id="ngv:CDO52_13965"/>
<evidence type="ECO:0000259" key="12">
    <source>
        <dbReference type="PROSITE" id="PS50901"/>
    </source>
</evidence>
<proteinExistence type="predicted"/>
<sequence>MLVHRPARHSVPDPGDTPISVASPPQLPENPPASGSMAMMLMPVISGSGSLLMAVTMGNRPLYAAGAMLVMVASVAVGVTMFLAQRNGPRRRILDQRERYLDYLDRLRATVREVTAAQRTSAAFRHPAPSLLPDLARLPARRWERRASDPDFLHLRIGSGNRPLARPLSMTVDTSNPLVVYDPVCRGMADQLIELHAHVPEQPLVVPLRELGVVSVVGDRRAGRDLARSLAAQLVAFHSPEDVRLGVVRHQHLLSEWDWLKWLAHGSVDSVQDGPLPARFTAATAVEMHELLAAEIEQRTIDMQRRRGGPPGPGTQRLVVIVDGEFQTTLSGLDAEPPVAALADLGIHVIVLVAGRREEPGHVDVRLEVGADGAVREHRDVRATGPTAPGEAEAGDNETAPLEGRADAAGVPLLTSLSRILSPMRLAADDGEDTLHNTVGLPEILGVPDVAQLDARQTWRPRSTSDYLRVPIGVGPTGTPVLLDLKESAFGGMGPHGLVVGATGSGKSEMLRTLVASLVINHAPDHLALLLVDFKGGATFADTDRLPHSAGLITNLADDDTLVARFREAMYGELTRRQQLLKDAGNLPNLHAYEALRAQQPDLEPLPHLLVIIDEFSELLTAHPDFAELFVAIGRIGRSIGVHLLLATQRLESGKIKGLESHLSYRIGLRTFSESESREAIGVGDAYHLPPEPGSGYLKVDTSVFERFKAAMVSGPYTPPSDEEAEQVPVLPLISFNGLEKLVSGDASASNAPRAAGRPASAGRSTLQVAVDRIVASRARPVRPVWLPPLPPALALSRVLDWMRAGPRQAAAGGPPPEPDPAEAKAIIGVTDIPREQRQEPTTLDFTGGDSNIVVLGGPQTGKSTLLRTMIASLAWRYPPGRVAIYGIDYGGGSLAPFEELPHVAGIATRADPERVERVFSDVLTLLDKREQVFRSYQLDSPAALRRARANGTVPSDVFGDVFLVIDGWSAVSEAFEDADNVLVDIASRGPSLGLHTILTGSASSQIRGKLQSLFGGRIELRLTDPFDSGIGRKVAEEIPKDVPGRVLLTNEHMAQIALPRLDGASNDQDLGEGVRDTIRTIGRRWPHRPVPAVRVLPQHIALAEVLPQHTGNGLAMGLGERDLGPAVFSFREDPHLVVFGDPQTGKSTLLRALLRQLTARSPEEVGIVLVDFRRAHLGLVGDDHLLAYCTSPQHTQAVATELAGNVRERIPGPNVTPQQLRNRSWWEGLELFVVVDDMDLVAGRSNPLAPLVPFLTQGADLGLHLITARRTGGAARSMLEPVAQTLADMATPGMLFSGDRMEGRISNGVAPRRLPQGRALYTRRGVGPEQVQVAWSEPAD</sequence>
<feature type="binding site" evidence="9">
    <location>
        <begin position="501"/>
        <end position="508"/>
    </location>
    <ligand>
        <name>ATP</name>
        <dbReference type="ChEBI" id="CHEBI:30616"/>
    </ligand>
</feature>
<organism evidence="13 14">
    <name type="scientific">Nocardiopsis gilva YIM 90087</name>
    <dbReference type="NCBI Taxonomy" id="1235441"/>
    <lineage>
        <taxon>Bacteria</taxon>
        <taxon>Bacillati</taxon>
        <taxon>Actinomycetota</taxon>
        <taxon>Actinomycetes</taxon>
        <taxon>Streptosporangiales</taxon>
        <taxon>Nocardiopsidaceae</taxon>
        <taxon>Nocardiopsis</taxon>
    </lineage>
</organism>
<dbReference type="GO" id="GO:0005886">
    <property type="term" value="C:plasma membrane"/>
    <property type="evidence" value="ECO:0007669"/>
    <property type="project" value="UniProtKB-SubCell"/>
</dbReference>
<dbReference type="InterPro" id="IPR023836">
    <property type="entry name" value="EccCa-like_Actinobacteria"/>
</dbReference>
<comment type="subcellular location">
    <subcellularLocation>
        <location evidence="1">Cell membrane</location>
        <topology evidence="1">Multi-pass membrane protein</topology>
    </subcellularLocation>
</comment>
<keyword evidence="6 9" id="KW-0067">ATP-binding</keyword>
<feature type="domain" description="FtsK" evidence="12">
    <location>
        <begin position="1124"/>
        <end position="1305"/>
    </location>
</feature>
<dbReference type="InterPro" id="IPR050206">
    <property type="entry name" value="FtsK/SpoIIIE/SftA"/>
</dbReference>
<keyword evidence="2" id="KW-1003">Cell membrane</keyword>
<evidence type="ECO:0000256" key="5">
    <source>
        <dbReference type="ARBA" id="ARBA00022741"/>
    </source>
</evidence>
<feature type="binding site" evidence="9">
    <location>
        <begin position="857"/>
        <end position="864"/>
    </location>
    <ligand>
        <name>ATP</name>
        <dbReference type="ChEBI" id="CHEBI:30616"/>
    </ligand>
</feature>
<feature type="domain" description="FtsK" evidence="12">
    <location>
        <begin position="839"/>
        <end position="1030"/>
    </location>
</feature>
<keyword evidence="14" id="KW-1185">Reference proteome</keyword>
<dbReference type="OrthoDB" id="9807790at2"/>
<dbReference type="GO" id="GO:0003677">
    <property type="term" value="F:DNA binding"/>
    <property type="evidence" value="ECO:0007669"/>
    <property type="project" value="InterPro"/>
</dbReference>
<evidence type="ECO:0000256" key="2">
    <source>
        <dbReference type="ARBA" id="ARBA00022475"/>
    </source>
</evidence>
<dbReference type="Proteomes" id="UP000215005">
    <property type="component" value="Chromosome"/>
</dbReference>
<evidence type="ECO:0000256" key="11">
    <source>
        <dbReference type="SAM" id="Phobius"/>
    </source>
</evidence>
<evidence type="ECO:0000256" key="4">
    <source>
        <dbReference type="ARBA" id="ARBA00022737"/>
    </source>
</evidence>
<dbReference type="Gene3D" id="3.40.50.300">
    <property type="entry name" value="P-loop containing nucleotide triphosphate hydrolases"/>
    <property type="match status" value="4"/>
</dbReference>
<keyword evidence="5 9" id="KW-0547">Nucleotide-binding</keyword>
<evidence type="ECO:0000256" key="1">
    <source>
        <dbReference type="ARBA" id="ARBA00004651"/>
    </source>
</evidence>
<keyword evidence="4" id="KW-0677">Repeat</keyword>
<feature type="transmembrane region" description="Helical" evidence="11">
    <location>
        <begin position="37"/>
        <end position="55"/>
    </location>
</feature>
<evidence type="ECO:0000256" key="7">
    <source>
        <dbReference type="ARBA" id="ARBA00022989"/>
    </source>
</evidence>
<keyword evidence="3 11" id="KW-0812">Transmembrane</keyword>
<feature type="binding site" evidence="9">
    <location>
        <begin position="1141"/>
        <end position="1148"/>
    </location>
    <ligand>
        <name>ATP</name>
        <dbReference type="ChEBI" id="CHEBI:30616"/>
    </ligand>
</feature>
<dbReference type="InterPro" id="IPR002543">
    <property type="entry name" value="FtsK_dom"/>
</dbReference>
<gene>
    <name evidence="13" type="ORF">CDO52_13965</name>
</gene>
<dbReference type="SMART" id="SM00382">
    <property type="entry name" value="AAA"/>
    <property type="match status" value="3"/>
</dbReference>
<dbReference type="InterPro" id="IPR027417">
    <property type="entry name" value="P-loop_NTPase"/>
</dbReference>
<protein>
    <submittedName>
        <fullName evidence="13">Type VII secretion protein EccC</fullName>
    </submittedName>
</protein>
<dbReference type="GO" id="GO:0005524">
    <property type="term" value="F:ATP binding"/>
    <property type="evidence" value="ECO:0007669"/>
    <property type="project" value="UniProtKB-UniRule"/>
</dbReference>
<reference evidence="13 14" key="1">
    <citation type="submission" date="2017-08" db="EMBL/GenBank/DDBJ databases">
        <title>The complete genome sequence of Nocardiopsis gilva YIM 90087.</title>
        <authorList>
            <person name="Yin M."/>
            <person name="Tang S."/>
        </authorList>
    </citation>
    <scope>NUCLEOTIDE SEQUENCE [LARGE SCALE GENOMIC DNA]</scope>
    <source>
        <strain evidence="13 14">YIM 90087</strain>
    </source>
</reference>
<dbReference type="SUPFAM" id="SSF52540">
    <property type="entry name" value="P-loop containing nucleoside triphosphate hydrolases"/>
    <property type="match status" value="3"/>
</dbReference>
<evidence type="ECO:0000256" key="10">
    <source>
        <dbReference type="SAM" id="MobiDB-lite"/>
    </source>
</evidence>
<name>A0A223SDM2_9ACTN</name>
<dbReference type="InterPro" id="IPR023837">
    <property type="entry name" value="EccCb-like_Actinobacteria"/>
</dbReference>
<accession>A0A223SDM2</accession>
<keyword evidence="7 11" id="KW-1133">Transmembrane helix</keyword>
<evidence type="ECO:0000256" key="8">
    <source>
        <dbReference type="ARBA" id="ARBA00023136"/>
    </source>
</evidence>
<dbReference type="NCBIfam" id="TIGR03925">
    <property type="entry name" value="T7SS_EccC_b"/>
    <property type="match status" value="1"/>
</dbReference>
<dbReference type="NCBIfam" id="TIGR03924">
    <property type="entry name" value="T7SS_EccC_a"/>
    <property type="match status" value="1"/>
</dbReference>
<evidence type="ECO:0000313" key="14">
    <source>
        <dbReference type="Proteomes" id="UP000215005"/>
    </source>
</evidence>
<evidence type="ECO:0000256" key="6">
    <source>
        <dbReference type="ARBA" id="ARBA00022840"/>
    </source>
</evidence>
<evidence type="ECO:0000313" key="13">
    <source>
        <dbReference type="EMBL" id="ASU86220.1"/>
    </source>
</evidence>
<dbReference type="PANTHER" id="PTHR22683:SF1">
    <property type="entry name" value="TYPE VII SECRETION SYSTEM PROTEIN ESSC"/>
    <property type="match status" value="1"/>
</dbReference>
<dbReference type="InterPro" id="IPR003593">
    <property type="entry name" value="AAA+_ATPase"/>
</dbReference>
<dbReference type="PROSITE" id="PS50901">
    <property type="entry name" value="FTSK"/>
    <property type="match status" value="3"/>
</dbReference>
<dbReference type="Pfam" id="PF01580">
    <property type="entry name" value="FtsK_SpoIIIE"/>
    <property type="match status" value="3"/>
</dbReference>
<feature type="domain" description="FtsK" evidence="12">
    <location>
        <begin position="478"/>
        <end position="678"/>
    </location>
</feature>
<evidence type="ECO:0000256" key="9">
    <source>
        <dbReference type="PROSITE-ProRule" id="PRU00289"/>
    </source>
</evidence>
<feature type="region of interest" description="Disordered" evidence="10">
    <location>
        <begin position="1"/>
        <end position="34"/>
    </location>
</feature>
<dbReference type="PANTHER" id="PTHR22683">
    <property type="entry name" value="SPORULATION PROTEIN RELATED"/>
    <property type="match status" value="1"/>
</dbReference>
<feature type="region of interest" description="Disordered" evidence="10">
    <location>
        <begin position="380"/>
        <end position="406"/>
    </location>
</feature>
<dbReference type="EMBL" id="CP022753">
    <property type="protein sequence ID" value="ASU86220.1"/>
    <property type="molecule type" value="Genomic_DNA"/>
</dbReference>
<evidence type="ECO:0000256" key="3">
    <source>
        <dbReference type="ARBA" id="ARBA00022692"/>
    </source>
</evidence>
<keyword evidence="8 11" id="KW-0472">Membrane</keyword>
<feature type="transmembrane region" description="Helical" evidence="11">
    <location>
        <begin position="62"/>
        <end position="84"/>
    </location>
</feature>